<evidence type="ECO:0000256" key="1">
    <source>
        <dbReference type="SAM" id="SignalP"/>
    </source>
</evidence>
<gene>
    <name evidence="2" type="ORF">M747DRAFT_61885</name>
</gene>
<protein>
    <recommendedName>
        <fullName evidence="4">Secreted peptide</fullName>
    </recommendedName>
</protein>
<evidence type="ECO:0000313" key="3">
    <source>
        <dbReference type="Proteomes" id="UP000253845"/>
    </source>
</evidence>
<feature type="chain" id="PRO_5017044059" description="Secreted peptide" evidence="1">
    <location>
        <begin position="19"/>
        <end position="62"/>
    </location>
</feature>
<name>A0A370BV01_ASPNG</name>
<dbReference type="EMBL" id="KZ851919">
    <property type="protein sequence ID" value="RDH19334.1"/>
    <property type="molecule type" value="Genomic_DNA"/>
</dbReference>
<evidence type="ECO:0000313" key="2">
    <source>
        <dbReference type="EMBL" id="RDH19334.1"/>
    </source>
</evidence>
<dbReference type="AlphaFoldDB" id="A0A370BV01"/>
<sequence length="62" mass="7091">MLYLLLLLFVHFCDLASSSLFLSFLLCVCSFFRIPIITARIDLINAPKPGIHRHAFALTHCR</sequence>
<organism evidence="2 3">
    <name type="scientific">Aspergillus niger ATCC 13496</name>
    <dbReference type="NCBI Taxonomy" id="1353008"/>
    <lineage>
        <taxon>Eukaryota</taxon>
        <taxon>Fungi</taxon>
        <taxon>Dikarya</taxon>
        <taxon>Ascomycota</taxon>
        <taxon>Pezizomycotina</taxon>
        <taxon>Eurotiomycetes</taxon>
        <taxon>Eurotiomycetidae</taxon>
        <taxon>Eurotiales</taxon>
        <taxon>Aspergillaceae</taxon>
        <taxon>Aspergillus</taxon>
        <taxon>Aspergillus subgen. Circumdati</taxon>
    </lineage>
</organism>
<evidence type="ECO:0008006" key="4">
    <source>
        <dbReference type="Google" id="ProtNLM"/>
    </source>
</evidence>
<proteinExistence type="predicted"/>
<dbReference type="VEuPathDB" id="FungiDB:M747DRAFT_61885"/>
<accession>A0A370BV01</accession>
<feature type="signal peptide" evidence="1">
    <location>
        <begin position="1"/>
        <end position="18"/>
    </location>
</feature>
<dbReference type="Proteomes" id="UP000253845">
    <property type="component" value="Unassembled WGS sequence"/>
</dbReference>
<reference evidence="2 3" key="1">
    <citation type="submission" date="2018-07" db="EMBL/GenBank/DDBJ databases">
        <title>Section-level genome sequencing of Aspergillus section Nigri to investigate inter- and intra-species variation.</title>
        <authorList>
            <consortium name="DOE Joint Genome Institute"/>
            <person name="Vesth T.C."/>
            <person name="Nybo J.L."/>
            <person name="Theobald S."/>
            <person name="Frisvad J.C."/>
            <person name="Larsen T.O."/>
            <person name="Nielsen K.F."/>
            <person name="Hoof J.B."/>
            <person name="Brandl J."/>
            <person name="Salamov A."/>
            <person name="Riley R."/>
            <person name="Gladden J.M."/>
            <person name="Phatale P."/>
            <person name="Nielsen M.T."/>
            <person name="Lyhne E.K."/>
            <person name="Kogle M.E."/>
            <person name="Strasser K."/>
            <person name="McDonnell E."/>
            <person name="Barry K."/>
            <person name="Clum A."/>
            <person name="Chen C."/>
            <person name="Nolan M."/>
            <person name="Sandor L."/>
            <person name="Kuo A."/>
            <person name="Lipzen A."/>
            <person name="Hainaut M."/>
            <person name="Drula E."/>
            <person name="Tsang A."/>
            <person name="Magnuson J.K."/>
            <person name="Henrissat B."/>
            <person name="Wiebenga A."/>
            <person name="Simmons B.A."/>
            <person name="Makela M.R."/>
            <person name="De vries R.P."/>
            <person name="Grigoriev I.V."/>
            <person name="Mortensen U.H."/>
            <person name="Baker S.E."/>
            <person name="Andersen M.R."/>
        </authorList>
    </citation>
    <scope>NUCLEOTIDE SEQUENCE [LARGE SCALE GENOMIC DNA]</scope>
    <source>
        <strain evidence="2 3">ATCC 13496</strain>
    </source>
</reference>
<keyword evidence="1" id="KW-0732">Signal</keyword>